<keyword evidence="2" id="KW-1185">Reference proteome</keyword>
<dbReference type="InterPro" id="IPR018550">
    <property type="entry name" value="Lipid-A_deacylase-rel"/>
</dbReference>
<dbReference type="OrthoDB" id="627554at2"/>
<dbReference type="RefSeq" id="WP_121917774.1">
    <property type="nucleotide sequence ID" value="NZ_REFV01000010.1"/>
</dbReference>
<proteinExistence type="predicted"/>
<organism evidence="1 2">
    <name type="scientific">Dokdonia sinensis</name>
    <dbReference type="NCBI Taxonomy" id="2479847"/>
    <lineage>
        <taxon>Bacteria</taxon>
        <taxon>Pseudomonadati</taxon>
        <taxon>Bacteroidota</taxon>
        <taxon>Flavobacteriia</taxon>
        <taxon>Flavobacteriales</taxon>
        <taxon>Flavobacteriaceae</taxon>
        <taxon>Dokdonia</taxon>
    </lineage>
</organism>
<protein>
    <submittedName>
        <fullName evidence="1">Deacylase</fullName>
    </submittedName>
</protein>
<evidence type="ECO:0000313" key="2">
    <source>
        <dbReference type="Proteomes" id="UP000281985"/>
    </source>
</evidence>
<comment type="caution">
    <text evidence="1">The sequence shown here is derived from an EMBL/GenBank/DDBJ whole genome shotgun (WGS) entry which is preliminary data.</text>
</comment>
<dbReference type="Proteomes" id="UP000281985">
    <property type="component" value="Unassembled WGS sequence"/>
</dbReference>
<dbReference type="EMBL" id="REFV01000010">
    <property type="protein sequence ID" value="RMB57667.1"/>
    <property type="molecule type" value="Genomic_DNA"/>
</dbReference>
<sequence>MNSFKRFIFLLFLLGTGTIIAQSDGSYYLLPELLVGKTSPANKLFPETGLHTSLFFSIGNTNEDKPHEWVRRLNKPSTGISIGFSDFGNRGNIGNAFTVMPFAEFDILPSRTRLKLNMGLGISRFSNTFDLRSNRFNRGISTQYNWSFRSYIIYDLLKNHPNKLRLGIGYFHQSNGHTKLPNQGLNTFTLSVSSKIFPYSKPEEEIQNAPLAPEKFKQYYFSIRTGIGQNILTYDDFLLTDIEDYNEPKEVYTIAIGGGVVINKFLKLGAGLNYRFYEHYYDYIQRNETEPYINSPFKNATNFSIFLGGELLLSHVGLEFQMGVNVYKPFYEEEWLLNEEELNWYYELKKHTPVRMGVKLYALNTSKQPKHNVYLGATINANLGQADFSELSIGYVRRFDVN</sequence>
<dbReference type="Gene3D" id="2.40.160.20">
    <property type="match status" value="1"/>
</dbReference>
<gene>
    <name evidence="1" type="ORF">EAX61_11185</name>
</gene>
<dbReference type="Pfam" id="PF09411">
    <property type="entry name" value="PagL"/>
    <property type="match status" value="1"/>
</dbReference>
<reference evidence="1 2" key="1">
    <citation type="submission" date="2018-10" db="EMBL/GenBank/DDBJ databases">
        <title>Dokdonia luteus sp. nov., isolated from sea water.</title>
        <authorList>
            <person name="Zhou L.Y."/>
            <person name="Du Z.J."/>
        </authorList>
    </citation>
    <scope>NUCLEOTIDE SEQUENCE [LARGE SCALE GENOMIC DNA]</scope>
    <source>
        <strain evidence="1 2">SH27</strain>
    </source>
</reference>
<name>A0A3M0G0G1_9FLAO</name>
<dbReference type="AlphaFoldDB" id="A0A3M0G0G1"/>
<evidence type="ECO:0000313" key="1">
    <source>
        <dbReference type="EMBL" id="RMB57667.1"/>
    </source>
</evidence>
<accession>A0A3M0G0G1</accession>